<dbReference type="EMBL" id="PP511444">
    <property type="protein sequence ID" value="XCD04322.1"/>
    <property type="molecule type" value="Genomic_DNA"/>
</dbReference>
<evidence type="ECO:0000256" key="3">
    <source>
        <dbReference type="ARBA" id="ARBA00022431"/>
    </source>
</evidence>
<dbReference type="EMBL" id="PP511877">
    <property type="protein sequence ID" value="XCD08469.1"/>
    <property type="molecule type" value="Genomic_DNA"/>
</dbReference>
<dbReference type="InterPro" id="IPR003514">
    <property type="entry name" value="Microviridae_protein_F"/>
</dbReference>
<dbReference type="GO" id="GO:0039615">
    <property type="term" value="C:T=1 icosahedral viral capsid"/>
    <property type="evidence" value="ECO:0007669"/>
    <property type="project" value="UniProtKB-KW"/>
</dbReference>
<evidence type="ECO:0000313" key="7">
    <source>
        <dbReference type="EMBL" id="XCD04322.1"/>
    </source>
</evidence>
<keyword evidence="4" id="KW-0167">Capsid protein</keyword>
<reference evidence="8" key="1">
    <citation type="submission" date="2024-03" db="EMBL/GenBank/DDBJ databases">
        <title>Diverse circular DNA viruses in blood, oral, and fecal samples of captive lemurs.</title>
        <authorList>
            <person name="Paietta E.N."/>
            <person name="Kraberger S."/>
            <person name="Lund M.C."/>
            <person name="Custer J.M."/>
            <person name="Vargas K.M."/>
            <person name="Ehmke E.E."/>
            <person name="Yoder A.D."/>
            <person name="Varsani A."/>
        </authorList>
    </citation>
    <scope>NUCLEOTIDE SEQUENCE</scope>
    <source>
        <strain evidence="7">Duke_22FF_2039</strain>
        <strain evidence="8">Duke_30FF_1314</strain>
    </source>
</reference>
<protein>
    <submittedName>
        <fullName evidence="8">Major capsid protein</fullName>
    </submittedName>
</protein>
<dbReference type="InterPro" id="IPR037002">
    <property type="entry name" value="Microviridae_protein_F_sf"/>
</dbReference>
<proteinExistence type="inferred from homology"/>
<keyword evidence="5" id="KW-0946">Virion</keyword>
<dbReference type="Gene3D" id="2.60.169.10">
    <property type="entry name" value="Microviridae F protein"/>
    <property type="match status" value="2"/>
</dbReference>
<evidence type="ECO:0000256" key="1">
    <source>
        <dbReference type="ARBA" id="ARBA00004328"/>
    </source>
</evidence>
<evidence type="ECO:0000313" key="8">
    <source>
        <dbReference type="EMBL" id="XCD08469.1"/>
    </source>
</evidence>
<accession>A0AAU8B859</accession>
<sequence>MNPSTSNARSAKRSPLVSTDSLNNPQAFNKESYNTFDLSRRRLTTQRFDQILPVFMDAEIEGNKVSLQSRHDLRTYTLASPLLNNVAMDRSFFSVPWSAIAPNTWEYLYRTPVKGEDIEYPDVLQTLILSDFYSILDRDRAQIVSFVTTGTFTTSVLSQVGLVQRFVNYILLMNQIFSQAGLAKCLGFTFPSELPKWADTMYDTFIRAIAGQTLSGINIQDELESIVYSDRDGIFHQLNLHPVDPIQGSISPSLSEVFNFFDEYIEFAGNTQILFNWKPSFSADNVKTWMNYIVSSFMVTTVHPTTSIAFSDTKMPFCLEPLISYQMIVAQYYSNDHVDDIYTARMFLQDCLSANQGTIMKWRTDTSAIQDFLYQTVNGVSFPVDAFARKMFSEVLNLCMPDSGVATDFVSGKQDYFYAILFKLFAIHKSLRYGDYFTCARTQPLAVGDVRVSVNSDNTVSAVAINERLWIQRFLNAVNRAPQDIYDYLYQIAGVDPKNKTPEPHFIASERFNLNGMEVENTTSDNQGNVVTLLRNSESRYMFEVFLDEPSYIIGVDTFVLGYCYPESTRKLFYRDERFDWFNHFVQHIGDQTVNISELMNVPPDKTSEDNIFGYQLRYAQFKNAISEAVGGFLDGSLPSWAVLFKPQKRLNPTTYEEENIQQLNPWFLRNNNGDFDALYSSLTGANYCSRFHFIKSIDFKNFNNSKMQDYPTLV</sequence>
<feature type="region of interest" description="Disordered" evidence="6">
    <location>
        <begin position="1"/>
        <end position="28"/>
    </location>
</feature>
<feature type="compositionally biased region" description="Polar residues" evidence="6">
    <location>
        <begin position="16"/>
        <end position="28"/>
    </location>
</feature>
<dbReference type="SUPFAM" id="SSF88645">
    <property type="entry name" value="ssDNA viruses"/>
    <property type="match status" value="1"/>
</dbReference>
<evidence type="ECO:0000256" key="5">
    <source>
        <dbReference type="ARBA" id="ARBA00022844"/>
    </source>
</evidence>
<evidence type="ECO:0000256" key="6">
    <source>
        <dbReference type="SAM" id="MobiDB-lite"/>
    </source>
</evidence>
<evidence type="ECO:0000256" key="2">
    <source>
        <dbReference type="ARBA" id="ARBA00009963"/>
    </source>
</evidence>
<dbReference type="Pfam" id="PF02305">
    <property type="entry name" value="Phage_F"/>
    <property type="match status" value="2"/>
</dbReference>
<dbReference type="GO" id="GO:0005198">
    <property type="term" value="F:structural molecule activity"/>
    <property type="evidence" value="ECO:0007669"/>
    <property type="project" value="InterPro"/>
</dbReference>
<keyword evidence="3" id="KW-1140">T=1 icosahedral capsid protein</keyword>
<dbReference type="InterPro" id="IPR016184">
    <property type="entry name" value="Capsid/spike_ssDNA_virus"/>
</dbReference>
<comment type="similarity">
    <text evidence="2">Belongs to the microviridae F protein family.</text>
</comment>
<organism evidence="8">
    <name type="scientific">Dulem virus 240</name>
    <dbReference type="NCBI Taxonomy" id="3145717"/>
    <lineage>
        <taxon>Viruses</taxon>
        <taxon>Monodnaviria</taxon>
        <taxon>Sangervirae</taxon>
        <taxon>Phixviricota</taxon>
        <taxon>Malgrandaviricetes</taxon>
        <taxon>Petitvirales</taxon>
        <taxon>Microviridae</taxon>
        <taxon>Microvirus</taxon>
    </lineage>
</organism>
<evidence type="ECO:0000256" key="4">
    <source>
        <dbReference type="ARBA" id="ARBA00022561"/>
    </source>
</evidence>
<comment type="subcellular location">
    <subcellularLocation>
        <location evidence="1">Virion</location>
    </subcellularLocation>
</comment>
<name>A0AAU8B859_9VIRU</name>